<name>A0A9P4S767_9PEZI</name>
<dbReference type="Proteomes" id="UP000799429">
    <property type="component" value="Unassembled WGS sequence"/>
</dbReference>
<gene>
    <name evidence="1" type="ORF">M501DRAFT_958406</name>
</gene>
<dbReference type="CDD" id="cd02440">
    <property type="entry name" value="AdoMet_MTases"/>
    <property type="match status" value="1"/>
</dbReference>
<dbReference type="AlphaFoldDB" id="A0A9P4S767"/>
<reference evidence="1" key="1">
    <citation type="journal article" date="2020" name="Stud. Mycol.">
        <title>101 Dothideomycetes genomes: a test case for predicting lifestyles and emergence of pathogens.</title>
        <authorList>
            <person name="Haridas S."/>
            <person name="Albert R."/>
            <person name="Binder M."/>
            <person name="Bloem J."/>
            <person name="Labutti K."/>
            <person name="Salamov A."/>
            <person name="Andreopoulos B."/>
            <person name="Baker S."/>
            <person name="Barry K."/>
            <person name="Bills G."/>
            <person name="Bluhm B."/>
            <person name="Cannon C."/>
            <person name="Castanera R."/>
            <person name="Culley D."/>
            <person name="Daum C."/>
            <person name="Ezra D."/>
            <person name="Gonzalez J."/>
            <person name="Henrissat B."/>
            <person name="Kuo A."/>
            <person name="Liang C."/>
            <person name="Lipzen A."/>
            <person name="Lutzoni F."/>
            <person name="Magnuson J."/>
            <person name="Mondo S."/>
            <person name="Nolan M."/>
            <person name="Ohm R."/>
            <person name="Pangilinan J."/>
            <person name="Park H.-J."/>
            <person name="Ramirez L."/>
            <person name="Alfaro M."/>
            <person name="Sun H."/>
            <person name="Tritt A."/>
            <person name="Yoshinaga Y."/>
            <person name="Zwiers L.-H."/>
            <person name="Turgeon B."/>
            <person name="Goodwin S."/>
            <person name="Spatafora J."/>
            <person name="Crous P."/>
            <person name="Grigoriev I."/>
        </authorList>
    </citation>
    <scope>NUCLEOTIDE SEQUENCE</scope>
    <source>
        <strain evidence="1">CBS 101060</strain>
    </source>
</reference>
<keyword evidence="2" id="KW-1185">Reference proteome</keyword>
<sequence length="253" mass="27847">MKAMFEELADNYDKESGGICADVAKQFLPLLPPITSSSVVHDNACGTGGVTEVILNSQDWKGELPRIYGTDIAEGMLKQFDAKIEKNGWGERVTTQAMEGSDLSALPDSTFTHSICNMGYFAFKDGIAGAKHMYRTLAPGGVLVVTGWSKPRTVELAHLTQKVVRPDEPVCWPLSEDWKNPKKGMGALAEGGFKEDNMEVKYFTATGDVGSGETIIGAMTHGFGRMFRQGYSEEETERWREAMRGFLTDEEKN</sequence>
<protein>
    <submittedName>
        <fullName evidence="1">S-adenosyl-L-methionine-dependent methyltransferase</fullName>
    </submittedName>
</protein>
<dbReference type="Pfam" id="PF01209">
    <property type="entry name" value="Ubie_methyltran"/>
    <property type="match status" value="1"/>
</dbReference>
<comment type="caution">
    <text evidence="1">The sequence shown here is derived from an EMBL/GenBank/DDBJ whole genome shotgun (WGS) entry which is preliminary data.</text>
</comment>
<dbReference type="SUPFAM" id="SSF53335">
    <property type="entry name" value="S-adenosyl-L-methionine-dependent methyltransferases"/>
    <property type="match status" value="1"/>
</dbReference>
<proteinExistence type="predicted"/>
<evidence type="ECO:0000313" key="1">
    <source>
        <dbReference type="EMBL" id="KAF2837235.1"/>
    </source>
</evidence>
<organism evidence="1 2">
    <name type="scientific">Patellaria atrata CBS 101060</name>
    <dbReference type="NCBI Taxonomy" id="1346257"/>
    <lineage>
        <taxon>Eukaryota</taxon>
        <taxon>Fungi</taxon>
        <taxon>Dikarya</taxon>
        <taxon>Ascomycota</taxon>
        <taxon>Pezizomycotina</taxon>
        <taxon>Dothideomycetes</taxon>
        <taxon>Dothideomycetes incertae sedis</taxon>
        <taxon>Patellariales</taxon>
        <taxon>Patellariaceae</taxon>
        <taxon>Patellaria</taxon>
    </lineage>
</organism>
<accession>A0A9P4S767</accession>
<keyword evidence="1" id="KW-0808">Transferase</keyword>
<feature type="non-terminal residue" evidence="1">
    <location>
        <position position="253"/>
    </location>
</feature>
<evidence type="ECO:0000313" key="2">
    <source>
        <dbReference type="Proteomes" id="UP000799429"/>
    </source>
</evidence>
<keyword evidence="1" id="KW-0489">Methyltransferase</keyword>
<dbReference type="InterPro" id="IPR029063">
    <property type="entry name" value="SAM-dependent_MTases_sf"/>
</dbReference>
<dbReference type="Gene3D" id="3.40.50.150">
    <property type="entry name" value="Vaccinia Virus protein VP39"/>
    <property type="match status" value="1"/>
</dbReference>
<dbReference type="EMBL" id="MU006100">
    <property type="protein sequence ID" value="KAF2837235.1"/>
    <property type="molecule type" value="Genomic_DNA"/>
</dbReference>
<dbReference type="GO" id="GO:0008168">
    <property type="term" value="F:methyltransferase activity"/>
    <property type="evidence" value="ECO:0007669"/>
    <property type="project" value="UniProtKB-KW"/>
</dbReference>
<dbReference type="OrthoDB" id="2013972at2759"/>
<dbReference type="GO" id="GO:0032259">
    <property type="term" value="P:methylation"/>
    <property type="evidence" value="ECO:0007669"/>
    <property type="project" value="UniProtKB-KW"/>
</dbReference>